<geneLocation type="plasmid" evidence="2 3">
    <name>unnamed</name>
</geneLocation>
<dbReference type="EMBL" id="CP045836">
    <property type="protein sequence ID" value="QGG54152.1"/>
    <property type="molecule type" value="Genomic_DNA"/>
</dbReference>
<name>A0ABX6DI00_9BACI</name>
<evidence type="ECO:0000259" key="1">
    <source>
        <dbReference type="Pfam" id="PF04466"/>
    </source>
</evidence>
<keyword evidence="2" id="KW-0614">Plasmid</keyword>
<accession>A0ABX6DI00</accession>
<sequence length="176" mass="20416">MAATGRYKDYQFNKSVLKYTFDNGSYIEFFSADQPDRLRGARRTTLYVNECNNIPFDSYYQLAIRTSGDIWLDYNPVSTFWVDNELIGGEDVDFITLTYKDNEALPSTIVKEIESAKEKAKTSSYWANWWKVYGLGQIGSLEGFVFRTGKRLEHYQKRQGYYVTAKTLDILTTHLA</sequence>
<feature type="domain" description="Phage terminase large subunit N-terminal" evidence="1">
    <location>
        <begin position="10"/>
        <end position="121"/>
    </location>
</feature>
<keyword evidence="3" id="KW-1185">Reference proteome</keyword>
<evidence type="ECO:0000313" key="2">
    <source>
        <dbReference type="EMBL" id="QGG54152.1"/>
    </source>
</evidence>
<protein>
    <recommendedName>
        <fullName evidence="1">Phage terminase large subunit N-terminal domain-containing protein</fullName>
    </recommendedName>
</protein>
<dbReference type="Proteomes" id="UP000373269">
    <property type="component" value="Plasmid unnamed"/>
</dbReference>
<dbReference type="InterPro" id="IPR027417">
    <property type="entry name" value="P-loop_NTPase"/>
</dbReference>
<dbReference type="InterPro" id="IPR035412">
    <property type="entry name" value="Terminase_L_N"/>
</dbReference>
<proteinExistence type="predicted"/>
<dbReference type="Pfam" id="PF04466">
    <property type="entry name" value="Terminase_3"/>
    <property type="match status" value="1"/>
</dbReference>
<dbReference type="Gene3D" id="3.40.50.300">
    <property type="entry name" value="P-loop containing nucleotide triphosphate hydrolases"/>
    <property type="match status" value="1"/>
</dbReference>
<gene>
    <name evidence="2" type="ORF">GDS87_24850</name>
</gene>
<evidence type="ECO:0000313" key="3">
    <source>
        <dbReference type="Proteomes" id="UP000373269"/>
    </source>
</evidence>
<reference evidence="2 3" key="1">
    <citation type="submission" date="2019-11" db="EMBL/GenBank/DDBJ databases">
        <title>Whole Genome Sequencing and Comparative Genomic Analyses of Lysinibacillus pakistanensis LZH-9, a Halotolerant Strain with Excellent COD Removal Capability.</title>
        <authorList>
            <person name="Zhou H."/>
        </authorList>
    </citation>
    <scope>NUCLEOTIDE SEQUENCE [LARGE SCALE GENOMIC DNA]</scope>
    <source>
        <strain evidence="2 3">LZH-9</strain>
        <plasmid evidence="2 3">unnamed</plasmid>
    </source>
</reference>
<organism evidence="2 3">
    <name type="scientific">Lysinibacillus pakistanensis</name>
    <dbReference type="NCBI Taxonomy" id="759811"/>
    <lineage>
        <taxon>Bacteria</taxon>
        <taxon>Bacillati</taxon>
        <taxon>Bacillota</taxon>
        <taxon>Bacilli</taxon>
        <taxon>Bacillales</taxon>
        <taxon>Bacillaceae</taxon>
        <taxon>Lysinibacillus</taxon>
    </lineage>
</organism>